<dbReference type="NCBIfam" id="TIGR01352">
    <property type="entry name" value="tonB_Cterm"/>
    <property type="match status" value="1"/>
</dbReference>
<dbReference type="AlphaFoldDB" id="A0AA48GS61"/>
<keyword evidence="8" id="KW-1133">Transmembrane helix</keyword>
<dbReference type="Pfam" id="PF03544">
    <property type="entry name" value="TonB_C"/>
    <property type="match status" value="1"/>
</dbReference>
<evidence type="ECO:0000256" key="4">
    <source>
        <dbReference type="ARBA" id="ARBA00022475"/>
    </source>
</evidence>
<dbReference type="InterPro" id="IPR037682">
    <property type="entry name" value="TonB_C"/>
</dbReference>
<evidence type="ECO:0000256" key="3">
    <source>
        <dbReference type="ARBA" id="ARBA00022448"/>
    </source>
</evidence>
<dbReference type="GO" id="GO:0030288">
    <property type="term" value="C:outer membrane-bounded periplasmic space"/>
    <property type="evidence" value="ECO:0007669"/>
    <property type="project" value="InterPro"/>
</dbReference>
<dbReference type="RefSeq" id="WP_316411461.1">
    <property type="nucleotide sequence ID" value="NZ_AP027081.1"/>
</dbReference>
<keyword evidence="13" id="KW-1185">Reference proteome</keyword>
<name>A0AA48GS61_9BACT</name>
<evidence type="ECO:0000313" key="13">
    <source>
        <dbReference type="Proteomes" id="UP001228113"/>
    </source>
</evidence>
<evidence type="ECO:0000313" key="12">
    <source>
        <dbReference type="EMBL" id="BDU76602.1"/>
    </source>
</evidence>
<keyword evidence="3" id="KW-0813">Transport</keyword>
<dbReference type="PANTHER" id="PTHR33446">
    <property type="entry name" value="PROTEIN TONB-RELATED"/>
    <property type="match status" value="1"/>
</dbReference>
<comment type="similarity">
    <text evidence="2">Belongs to the TonB family.</text>
</comment>
<comment type="subcellular location">
    <subcellularLocation>
        <location evidence="1">Cell inner membrane</location>
        <topology evidence="1">Single-pass membrane protein</topology>
        <orientation evidence="1">Periplasmic side</orientation>
    </subcellularLocation>
</comment>
<dbReference type="EMBL" id="AP027081">
    <property type="protein sequence ID" value="BDU76602.1"/>
    <property type="molecule type" value="Genomic_DNA"/>
</dbReference>
<gene>
    <name evidence="12" type="ORF">METESE_15600</name>
</gene>
<dbReference type="Gene3D" id="3.30.1150.10">
    <property type="match status" value="1"/>
</dbReference>
<dbReference type="PROSITE" id="PS52015">
    <property type="entry name" value="TONB_CTD"/>
    <property type="match status" value="1"/>
</dbReference>
<dbReference type="InterPro" id="IPR003538">
    <property type="entry name" value="TonB"/>
</dbReference>
<dbReference type="GO" id="GO:0055085">
    <property type="term" value="P:transmembrane transport"/>
    <property type="evidence" value="ECO:0007669"/>
    <property type="project" value="InterPro"/>
</dbReference>
<evidence type="ECO:0000256" key="6">
    <source>
        <dbReference type="ARBA" id="ARBA00022692"/>
    </source>
</evidence>
<evidence type="ECO:0000259" key="11">
    <source>
        <dbReference type="PROSITE" id="PS52015"/>
    </source>
</evidence>
<proteinExistence type="inferred from homology"/>
<keyword evidence="6" id="KW-0812">Transmembrane</keyword>
<dbReference type="GO" id="GO:0015031">
    <property type="term" value="P:protein transport"/>
    <property type="evidence" value="ECO:0007669"/>
    <property type="project" value="UniProtKB-KW"/>
</dbReference>
<dbReference type="GO" id="GO:0015891">
    <property type="term" value="P:siderophore transport"/>
    <property type="evidence" value="ECO:0007669"/>
    <property type="project" value="InterPro"/>
</dbReference>
<reference evidence="12" key="1">
    <citation type="journal article" date="2023" name="Int. J. Syst. Evol. Microbiol.">
        <title>Mesoterricola silvestris gen. nov., sp. nov., Mesoterricola sediminis sp. nov., Geothrix oryzae sp. nov., Geothrix edaphica sp. nov., Geothrix rubra sp. nov., and Geothrix limicola sp. nov., six novel members of Acidobacteriota isolated from soils.</title>
        <authorList>
            <person name="Itoh H."/>
            <person name="Sugisawa Y."/>
            <person name="Mise K."/>
            <person name="Xu Z."/>
            <person name="Kuniyasu M."/>
            <person name="Ushijima N."/>
            <person name="Kawano K."/>
            <person name="Kobayashi E."/>
            <person name="Shiratori Y."/>
            <person name="Masuda Y."/>
            <person name="Senoo K."/>
        </authorList>
    </citation>
    <scope>NUCLEOTIDE SEQUENCE</scope>
    <source>
        <strain evidence="12">W786</strain>
    </source>
</reference>
<evidence type="ECO:0000256" key="10">
    <source>
        <dbReference type="SAM" id="MobiDB-lite"/>
    </source>
</evidence>
<sequence length="252" mass="26392">MLRPSPGPAEGLPPTLTPCAVALAAPRPDRVKSLLVACAIYAALGGCVLGTARKISHRPTVAGSGPVVWEMPLEPEARPRPEPVRTTAGGPRPAGFTAVLPRADENVVPDRVTALTDMKDRSHEVAGDPAAPVGPPVIGLPPGPAVPEQPRPDPQPSAPVEISASAVSVLSRVDPVYPSLARLVKAQGPVEMRIIIDAQGVPTDVRVVSGPHPLLTAEAVRVARLWRFRPATFSGQAVPGTFLLTVTFRLER</sequence>
<evidence type="ECO:0000256" key="9">
    <source>
        <dbReference type="ARBA" id="ARBA00023136"/>
    </source>
</evidence>
<evidence type="ECO:0000256" key="1">
    <source>
        <dbReference type="ARBA" id="ARBA00004383"/>
    </source>
</evidence>
<dbReference type="PRINTS" id="PR01374">
    <property type="entry name" value="TONBPROTEIN"/>
</dbReference>
<accession>A0AA48GS61</accession>
<dbReference type="InterPro" id="IPR051045">
    <property type="entry name" value="TonB-dependent_transducer"/>
</dbReference>
<dbReference type="SUPFAM" id="SSF74653">
    <property type="entry name" value="TolA/TonB C-terminal domain"/>
    <property type="match status" value="1"/>
</dbReference>
<keyword evidence="5" id="KW-0997">Cell inner membrane</keyword>
<dbReference type="PANTHER" id="PTHR33446:SF2">
    <property type="entry name" value="PROTEIN TONB"/>
    <property type="match status" value="1"/>
</dbReference>
<evidence type="ECO:0000256" key="5">
    <source>
        <dbReference type="ARBA" id="ARBA00022519"/>
    </source>
</evidence>
<evidence type="ECO:0000256" key="7">
    <source>
        <dbReference type="ARBA" id="ARBA00022927"/>
    </source>
</evidence>
<keyword evidence="9" id="KW-0472">Membrane</keyword>
<evidence type="ECO:0000256" key="8">
    <source>
        <dbReference type="ARBA" id="ARBA00022989"/>
    </source>
</evidence>
<dbReference type="Proteomes" id="UP001228113">
    <property type="component" value="Chromosome"/>
</dbReference>
<dbReference type="GO" id="GO:0031992">
    <property type="term" value="F:energy transducer activity"/>
    <property type="evidence" value="ECO:0007669"/>
    <property type="project" value="InterPro"/>
</dbReference>
<evidence type="ECO:0000256" key="2">
    <source>
        <dbReference type="ARBA" id="ARBA00006555"/>
    </source>
</evidence>
<dbReference type="InterPro" id="IPR006260">
    <property type="entry name" value="TonB/TolA_C"/>
</dbReference>
<feature type="region of interest" description="Disordered" evidence="10">
    <location>
        <begin position="72"/>
        <end position="92"/>
    </location>
</feature>
<feature type="domain" description="TonB C-terminal" evidence="11">
    <location>
        <begin position="162"/>
        <end position="252"/>
    </location>
</feature>
<organism evidence="12 13">
    <name type="scientific">Mesoterricola sediminis</name>
    <dbReference type="NCBI Taxonomy" id="2927980"/>
    <lineage>
        <taxon>Bacteria</taxon>
        <taxon>Pseudomonadati</taxon>
        <taxon>Acidobacteriota</taxon>
        <taxon>Holophagae</taxon>
        <taxon>Holophagales</taxon>
        <taxon>Holophagaceae</taxon>
        <taxon>Mesoterricola</taxon>
    </lineage>
</organism>
<keyword evidence="4" id="KW-1003">Cell membrane</keyword>
<protein>
    <recommendedName>
        <fullName evidence="11">TonB C-terminal domain-containing protein</fullName>
    </recommendedName>
</protein>
<dbReference type="KEGG" id="msea:METESE_15600"/>
<keyword evidence="7" id="KW-0653">Protein transport</keyword>
<dbReference type="GO" id="GO:0098797">
    <property type="term" value="C:plasma membrane protein complex"/>
    <property type="evidence" value="ECO:0007669"/>
    <property type="project" value="TreeGrafter"/>
</dbReference>